<evidence type="ECO:0000313" key="2">
    <source>
        <dbReference type="Proteomes" id="UP000220836"/>
    </source>
</evidence>
<dbReference type="Proteomes" id="UP000220836">
    <property type="component" value="Unassembled WGS sequence"/>
</dbReference>
<reference evidence="1 2" key="1">
    <citation type="submission" date="2017-05" db="EMBL/GenBank/DDBJ databases">
        <authorList>
            <person name="Song R."/>
            <person name="Chenine A.L."/>
            <person name="Ruprecht R.M."/>
        </authorList>
    </citation>
    <scope>NUCLEOTIDE SEQUENCE [LARGE SCALE GENOMIC DNA]</scope>
    <source>
        <strain evidence="1 2">CECT 8663</strain>
    </source>
</reference>
<dbReference type="PANTHER" id="PTHR32063">
    <property type="match status" value="1"/>
</dbReference>
<dbReference type="InterPro" id="IPR001036">
    <property type="entry name" value="Acrflvin-R"/>
</dbReference>
<gene>
    <name evidence="1" type="ORF">PEV8663_00467</name>
</gene>
<keyword evidence="2" id="KW-1185">Reference proteome</keyword>
<dbReference type="AlphaFoldDB" id="A0A238JXT6"/>
<protein>
    <submittedName>
        <fullName evidence="1">Uncharacterized protein</fullName>
    </submittedName>
</protein>
<dbReference type="GO" id="GO:0042910">
    <property type="term" value="F:xenobiotic transmembrane transporter activity"/>
    <property type="evidence" value="ECO:0007669"/>
    <property type="project" value="TreeGrafter"/>
</dbReference>
<dbReference type="GO" id="GO:0005886">
    <property type="term" value="C:plasma membrane"/>
    <property type="evidence" value="ECO:0007669"/>
    <property type="project" value="TreeGrafter"/>
</dbReference>
<proteinExistence type="predicted"/>
<dbReference type="EMBL" id="FXYH01000002">
    <property type="protein sequence ID" value="SMX35459.1"/>
    <property type="molecule type" value="Genomic_DNA"/>
</dbReference>
<name>A0A238JXT6_9RHOB</name>
<dbReference type="Gene3D" id="3.30.70.1320">
    <property type="entry name" value="Multidrug efflux transporter AcrB pore domain like"/>
    <property type="match status" value="1"/>
</dbReference>
<evidence type="ECO:0000313" key="1">
    <source>
        <dbReference type="EMBL" id="SMX35459.1"/>
    </source>
</evidence>
<dbReference type="Gene3D" id="3.30.70.1430">
    <property type="entry name" value="Multidrug efflux transporter AcrB pore domain"/>
    <property type="match status" value="1"/>
</dbReference>
<organism evidence="1 2">
    <name type="scientific">Pelagimonas varians</name>
    <dbReference type="NCBI Taxonomy" id="696760"/>
    <lineage>
        <taxon>Bacteria</taxon>
        <taxon>Pseudomonadati</taxon>
        <taxon>Pseudomonadota</taxon>
        <taxon>Alphaproteobacteria</taxon>
        <taxon>Rhodobacterales</taxon>
        <taxon>Roseobacteraceae</taxon>
        <taxon>Pelagimonas</taxon>
    </lineage>
</organism>
<sequence>MVGNIVKSSATGNEPRLPRFEDPEFINRQAQIISPCPEPGSDEVAREVTDVIENGLQQLLGVKKVGPLSSPDVSEVIVEFTIASVKNRAELYHRFAQMRAKIDDVQSSLPPTALKAKFMMTSATFKRVSLASPEQAIRSLSRMIMPNSCSAG</sequence>
<dbReference type="PANTHER" id="PTHR32063:SF18">
    <property type="entry name" value="CATION EFFLUX SYSTEM PROTEIN"/>
    <property type="match status" value="1"/>
</dbReference>
<dbReference type="SUPFAM" id="SSF82693">
    <property type="entry name" value="Multidrug efflux transporter AcrB pore domain, PN1, PN2, PC1 and PC2 subdomains"/>
    <property type="match status" value="1"/>
</dbReference>
<accession>A0A238JXT6</accession>